<keyword evidence="2" id="KW-1185">Reference proteome</keyword>
<protein>
    <submittedName>
        <fullName evidence="1">Uncharacterized protein</fullName>
    </submittedName>
</protein>
<dbReference type="Proteomes" id="UP000706031">
    <property type="component" value="Unassembled WGS sequence"/>
</dbReference>
<comment type="caution">
    <text evidence="1">The sequence shown here is derived from an EMBL/GenBank/DDBJ whole genome shotgun (WGS) entry which is preliminary data.</text>
</comment>
<name>A0ABS7KD53_9BACL</name>
<evidence type="ECO:0000313" key="1">
    <source>
        <dbReference type="EMBL" id="MBY0202068.1"/>
    </source>
</evidence>
<dbReference type="RefSeq" id="WP_221786633.1">
    <property type="nucleotide sequence ID" value="NZ_JACLIC010000005.1"/>
</dbReference>
<gene>
    <name evidence="1" type="ORF">H7T88_02265</name>
</gene>
<reference evidence="1 2" key="1">
    <citation type="submission" date="2020-08" db="EMBL/GenBank/DDBJ databases">
        <title>Fungal Genomes of the International Space Station.</title>
        <authorList>
            <person name="Seuylemezian A."/>
            <person name="Singh N.K."/>
            <person name="Wood J."/>
            <person name="Venkateswaran K."/>
        </authorList>
    </citation>
    <scope>NUCLEOTIDE SEQUENCE [LARGE SCALE GENOMIC DNA]</scope>
    <source>
        <strain evidence="1 2">S/N-304-OC-R4</strain>
    </source>
</reference>
<accession>A0ABS7KD53</accession>
<organism evidence="1 2">
    <name type="scientific">Paenibacillus cucumis</name>
    <name type="common">ex Kampfer et al. 2016</name>
    <dbReference type="NCBI Taxonomy" id="1776858"/>
    <lineage>
        <taxon>Bacteria</taxon>
        <taxon>Bacillati</taxon>
        <taxon>Bacillota</taxon>
        <taxon>Bacilli</taxon>
        <taxon>Bacillales</taxon>
        <taxon>Paenibacillaceae</taxon>
        <taxon>Paenibacillus</taxon>
    </lineage>
</organism>
<evidence type="ECO:0000313" key="2">
    <source>
        <dbReference type="Proteomes" id="UP000706031"/>
    </source>
</evidence>
<proteinExistence type="predicted"/>
<sequence length="71" mass="7966">MDRLRAIVDFGHKQQKDEAGLRLLRLFSHYSPALCHFPASYLLLGDIYKTSGGTESLHSRTGHNLLPQSVT</sequence>
<dbReference type="EMBL" id="JACLIC010000005">
    <property type="protein sequence ID" value="MBY0202068.1"/>
    <property type="molecule type" value="Genomic_DNA"/>
</dbReference>